<organism evidence="1">
    <name type="scientific">Jonesiaceae bacterium BS-20</name>
    <dbReference type="NCBI Taxonomy" id="3120821"/>
    <lineage>
        <taxon>Bacteria</taxon>
        <taxon>Bacillati</taxon>
        <taxon>Actinomycetota</taxon>
        <taxon>Actinomycetes</taxon>
        <taxon>Micrococcales</taxon>
        <taxon>Jonesiaceae</taxon>
    </lineage>
</organism>
<reference evidence="1" key="1">
    <citation type="submission" date="2024-02" db="EMBL/GenBank/DDBJ databases">
        <title>Tomenella chthoni gen. nov. sp. nov., a member of the family Jonesiaceae isolated from bat guano.</title>
        <authorList>
            <person name="Miller S.L."/>
            <person name="King J."/>
            <person name="Sankaranarayanan K."/>
            <person name="Lawson P.A."/>
        </authorList>
    </citation>
    <scope>NUCLEOTIDE SEQUENCE</scope>
    <source>
        <strain evidence="1">BS-20</strain>
    </source>
</reference>
<proteinExistence type="predicted"/>
<dbReference type="AlphaFoldDB" id="A0AAU7E0Z3"/>
<accession>A0AAU7E0Z3</accession>
<name>A0AAU7E0Z3_9MICO</name>
<sequence length="264" mass="29450">MTTTKAPSTQQLQRVSWRDVTSEGHAWTYVETNDPEVVESHRLVETNPEFVARVQLLLDVPADAQVSVLEERVSVNPWGCDTWEHSSAVEVRAGDREATFNSLRHLLTALEYAGVPPLTCENLYKNYLSHYGKFTVCSRNGGTQVVHARLGNAKGREVLLVLPASSDEWKGAKADADDMQAGATKRWLRVWISNVLAFERDETTHMCMDCDVLTTDPVKPGNDPLCASCKLDRICVTCGDSYPIRKTVNGQRACFSCWYSHTKG</sequence>
<gene>
    <name evidence="1" type="ORF">V5R04_07220</name>
</gene>
<protein>
    <submittedName>
        <fullName evidence="1">Uncharacterized protein</fullName>
    </submittedName>
</protein>
<dbReference type="EMBL" id="CP146203">
    <property type="protein sequence ID" value="XBH22993.1"/>
    <property type="molecule type" value="Genomic_DNA"/>
</dbReference>
<evidence type="ECO:0000313" key="1">
    <source>
        <dbReference type="EMBL" id="XBH22993.1"/>
    </source>
</evidence>